<proteinExistence type="predicted"/>
<dbReference type="Proteomes" id="UP000327167">
    <property type="component" value="Unassembled WGS sequence"/>
</dbReference>
<dbReference type="RefSeq" id="WP_150651313.1">
    <property type="nucleotide sequence ID" value="NZ_CABVHJ010000011.1"/>
</dbReference>
<evidence type="ECO:0000313" key="2">
    <source>
        <dbReference type="Proteomes" id="UP000327167"/>
    </source>
</evidence>
<organism evidence="1 2">
    <name type="scientific">Pseudomonas fluorescens</name>
    <dbReference type="NCBI Taxonomy" id="294"/>
    <lineage>
        <taxon>Bacteria</taxon>
        <taxon>Pseudomonadati</taxon>
        <taxon>Pseudomonadota</taxon>
        <taxon>Gammaproteobacteria</taxon>
        <taxon>Pseudomonadales</taxon>
        <taxon>Pseudomonadaceae</taxon>
        <taxon>Pseudomonas</taxon>
    </lineage>
</organism>
<gene>
    <name evidence="1" type="ORF">PS655_03626</name>
</gene>
<protein>
    <submittedName>
        <fullName evidence="1">Uncharacterized protein</fullName>
    </submittedName>
</protein>
<dbReference type="AlphaFoldDB" id="A0A5E6UP67"/>
<accession>A0A5E6UP67</accession>
<evidence type="ECO:0000313" key="1">
    <source>
        <dbReference type="EMBL" id="VVN06608.1"/>
    </source>
</evidence>
<reference evidence="1 2" key="1">
    <citation type="submission" date="2019-09" db="EMBL/GenBank/DDBJ databases">
        <authorList>
            <person name="Chandra G."/>
            <person name="Truman W A."/>
        </authorList>
    </citation>
    <scope>NUCLEOTIDE SEQUENCE [LARGE SCALE GENOMIC DNA]</scope>
    <source>
        <strain evidence="1">PS655</strain>
    </source>
</reference>
<sequence>MINKILKRRNAIGTGECVGTINAVEPFKASLVELSEQTFPLPHGEAYVMFARQRKADFTTKEITLSFSKKLPNDSYELTPTSHEVRLTFVDNSDPAKPVTYTQRSGAAIIAYDPDSATLSGNLNNVVVENRDDDVEKELTLEVRFSAKGDIVKLRGFRSIAA</sequence>
<dbReference type="EMBL" id="CABVHJ010000011">
    <property type="protein sequence ID" value="VVN06608.1"/>
    <property type="molecule type" value="Genomic_DNA"/>
</dbReference>
<name>A0A5E6UP67_PSEFL</name>